<protein>
    <submittedName>
        <fullName evidence="1">Uncharacterized protein</fullName>
    </submittedName>
</protein>
<evidence type="ECO:0000313" key="1">
    <source>
        <dbReference type="EMBL" id="MCD8740244.1"/>
    </source>
</evidence>
<name>A0ABS8U375_9SPHI</name>
<accession>A0ABS8U375</accession>
<dbReference type="Proteomes" id="UP001199919">
    <property type="component" value="Unassembled WGS sequence"/>
</dbReference>
<organism evidence="1 2">
    <name type="scientific">Mucilaginibacter roseus</name>
    <dbReference type="NCBI Taxonomy" id="1528868"/>
    <lineage>
        <taxon>Bacteria</taxon>
        <taxon>Pseudomonadati</taxon>
        <taxon>Bacteroidota</taxon>
        <taxon>Sphingobacteriia</taxon>
        <taxon>Sphingobacteriales</taxon>
        <taxon>Sphingobacteriaceae</taxon>
        <taxon>Mucilaginibacter</taxon>
    </lineage>
</organism>
<reference evidence="1 2" key="1">
    <citation type="submission" date="2021-12" db="EMBL/GenBank/DDBJ databases">
        <title>Mucilaginibacter roseus genome.</title>
        <authorList>
            <person name="Ferreira J.R."/>
            <person name="Newman J.D."/>
        </authorList>
    </citation>
    <scope>NUCLEOTIDE SEQUENCE [LARGE SCALE GENOMIC DNA]</scope>
    <source>
        <strain evidence="1 2">LMG 28454</strain>
    </source>
</reference>
<comment type="caution">
    <text evidence="1">The sequence shown here is derived from an EMBL/GenBank/DDBJ whole genome shotgun (WGS) entry which is preliminary data.</text>
</comment>
<dbReference type="RefSeq" id="WP_232176644.1">
    <property type="nucleotide sequence ID" value="NZ_JAJPWV010000002.1"/>
</dbReference>
<sequence>MNNIKLTEEYLAGELPTGDKLLFEARMLLDHDMLMNVKAQQQAVELVKQYSREQLRLEIDTVHQSLFNNKQHRTFAKRVMDLFK</sequence>
<keyword evidence="2" id="KW-1185">Reference proteome</keyword>
<proteinExistence type="predicted"/>
<gene>
    <name evidence="1" type="ORF">LT679_06480</name>
</gene>
<dbReference type="EMBL" id="JAJPWV010000002">
    <property type="protein sequence ID" value="MCD8740244.1"/>
    <property type="molecule type" value="Genomic_DNA"/>
</dbReference>
<evidence type="ECO:0000313" key="2">
    <source>
        <dbReference type="Proteomes" id="UP001199919"/>
    </source>
</evidence>